<dbReference type="CDD" id="cd23763">
    <property type="entry name" value="ASKHA_ATPase_ROK"/>
    <property type="match status" value="1"/>
</dbReference>
<name>A0A6B9ZLC1_9BACT</name>
<dbReference type="InterPro" id="IPR043129">
    <property type="entry name" value="ATPase_NBD"/>
</dbReference>
<dbReference type="Proteomes" id="UP000476411">
    <property type="component" value="Chromosome"/>
</dbReference>
<protein>
    <submittedName>
        <fullName evidence="2">ROK family protein</fullName>
    </submittedName>
</protein>
<dbReference type="SUPFAM" id="SSF53067">
    <property type="entry name" value="Actin-like ATPase domain"/>
    <property type="match status" value="1"/>
</dbReference>
<gene>
    <name evidence="2" type="ORF">GWR21_27470</name>
</gene>
<comment type="similarity">
    <text evidence="1">Belongs to the ROK (NagC/XylR) family.</text>
</comment>
<dbReference type="PANTHER" id="PTHR18964:SF149">
    <property type="entry name" value="BIFUNCTIONAL UDP-N-ACETYLGLUCOSAMINE 2-EPIMERASE_N-ACETYLMANNOSAMINE KINASE"/>
    <property type="match status" value="1"/>
</dbReference>
<reference evidence="2 3" key="1">
    <citation type="submission" date="2020-01" db="EMBL/GenBank/DDBJ databases">
        <title>Complete genome sequence of Chitinophaga sp. H33E-04 isolated from quinoa roots.</title>
        <authorList>
            <person name="Weon H.-Y."/>
            <person name="Lee S.A."/>
        </authorList>
    </citation>
    <scope>NUCLEOTIDE SEQUENCE [LARGE SCALE GENOMIC DNA]</scope>
    <source>
        <strain evidence="2 3">H33E-04</strain>
    </source>
</reference>
<evidence type="ECO:0000313" key="2">
    <source>
        <dbReference type="EMBL" id="QHS63192.1"/>
    </source>
</evidence>
<dbReference type="KEGG" id="chih:GWR21_27470"/>
<dbReference type="AlphaFoldDB" id="A0A6B9ZLC1"/>
<dbReference type="EMBL" id="CP048113">
    <property type="protein sequence ID" value="QHS63192.1"/>
    <property type="molecule type" value="Genomic_DNA"/>
</dbReference>
<evidence type="ECO:0000256" key="1">
    <source>
        <dbReference type="ARBA" id="ARBA00006479"/>
    </source>
</evidence>
<dbReference type="PANTHER" id="PTHR18964">
    <property type="entry name" value="ROK (REPRESSOR, ORF, KINASE) FAMILY"/>
    <property type="match status" value="1"/>
</dbReference>
<dbReference type="RefSeq" id="WP_162334915.1">
    <property type="nucleotide sequence ID" value="NZ_CP048113.1"/>
</dbReference>
<keyword evidence="3" id="KW-1185">Reference proteome</keyword>
<proteinExistence type="inferred from homology"/>
<dbReference type="Gene3D" id="3.30.420.40">
    <property type="match status" value="2"/>
</dbReference>
<accession>A0A6B9ZLC1</accession>
<sequence>MTTGIVLSADIGGSHITTALVDMESRVILPGTRHRTHIDAHGSVDDIMEGWTAVMQQTMHMGDNVQQIGIAMPGPFDYEEGISLIKGLHKYEALYGLNVKEMLADRLQVSKAGIRFTNDASCFLQGELFAGAAKGERQALGLTLGTGFGSSIAEDGMALEGTFWKTPFRETMAEEYFSTRWFLRRYEALSGEKMTSVREMAGRAQQPGYARTVFEEFGSNLGQFLLEQQPLPSLIILGGNIAQSFALFGTPLQAQLPQARFMVSSQGEDGILLGAAGKFMIPGP</sequence>
<evidence type="ECO:0000313" key="3">
    <source>
        <dbReference type="Proteomes" id="UP000476411"/>
    </source>
</evidence>
<dbReference type="Pfam" id="PF00480">
    <property type="entry name" value="ROK"/>
    <property type="match status" value="1"/>
</dbReference>
<dbReference type="InterPro" id="IPR000600">
    <property type="entry name" value="ROK"/>
</dbReference>
<organism evidence="2 3">
    <name type="scientific">Chitinophaga agri</name>
    <dbReference type="NCBI Taxonomy" id="2703787"/>
    <lineage>
        <taxon>Bacteria</taxon>
        <taxon>Pseudomonadati</taxon>
        <taxon>Bacteroidota</taxon>
        <taxon>Chitinophagia</taxon>
        <taxon>Chitinophagales</taxon>
        <taxon>Chitinophagaceae</taxon>
        <taxon>Chitinophaga</taxon>
    </lineage>
</organism>